<comment type="similarity">
    <text evidence="1">Belongs to the protease inhibitor I11 (ecotin) family.</text>
</comment>
<protein>
    <recommendedName>
        <fullName evidence="5">Ecotin</fullName>
    </recommendedName>
</protein>
<feature type="region of interest" description="Disordered" evidence="2">
    <location>
        <begin position="144"/>
        <end position="196"/>
    </location>
</feature>
<name>A0A836IYI0_9TRYP</name>
<keyword evidence="4" id="KW-1185">Reference proteome</keyword>
<dbReference type="PANTHER" id="PTHR35890:SF3">
    <property type="entry name" value="ECOTIN"/>
    <property type="match status" value="1"/>
</dbReference>
<dbReference type="InterPro" id="IPR005658">
    <property type="entry name" value="Prot_inh_ecotin"/>
</dbReference>
<comment type="caution">
    <text evidence="3">The sequence shown here is derived from an EMBL/GenBank/DDBJ whole genome shotgun (WGS) entry which is preliminary data.</text>
</comment>
<dbReference type="Gene3D" id="4.10.1230.10">
    <property type="entry name" value="Ecotin, trypsin inhibitor"/>
    <property type="match status" value="1"/>
</dbReference>
<dbReference type="GeneID" id="94292117"/>
<dbReference type="SUPFAM" id="SSF49772">
    <property type="entry name" value="Ecotin, trypsin inhibitor"/>
    <property type="match status" value="1"/>
</dbReference>
<dbReference type="OrthoDB" id="16445at2759"/>
<dbReference type="Pfam" id="PF03974">
    <property type="entry name" value="Ecotin"/>
    <property type="match status" value="1"/>
</dbReference>
<dbReference type="GO" id="GO:0004867">
    <property type="term" value="F:serine-type endopeptidase inhibitor activity"/>
    <property type="evidence" value="ECO:0007669"/>
    <property type="project" value="InterPro"/>
</dbReference>
<dbReference type="InterPro" id="IPR036198">
    <property type="entry name" value="Ecotin_sf"/>
</dbReference>
<feature type="compositionally biased region" description="Polar residues" evidence="2">
    <location>
        <begin position="240"/>
        <end position="266"/>
    </location>
</feature>
<organism evidence="3 4">
    <name type="scientific">Porcisia hertigi</name>
    <dbReference type="NCBI Taxonomy" id="2761500"/>
    <lineage>
        <taxon>Eukaryota</taxon>
        <taxon>Discoba</taxon>
        <taxon>Euglenozoa</taxon>
        <taxon>Kinetoplastea</taxon>
        <taxon>Metakinetoplastina</taxon>
        <taxon>Trypanosomatida</taxon>
        <taxon>Trypanosomatidae</taxon>
        <taxon>Leishmaniinae</taxon>
        <taxon>Porcisia</taxon>
    </lineage>
</organism>
<feature type="region of interest" description="Disordered" evidence="2">
    <location>
        <begin position="240"/>
        <end position="318"/>
    </location>
</feature>
<evidence type="ECO:0000256" key="2">
    <source>
        <dbReference type="SAM" id="MobiDB-lite"/>
    </source>
</evidence>
<dbReference type="Proteomes" id="UP000674318">
    <property type="component" value="Unassembled WGS sequence"/>
</dbReference>
<accession>A0A836IYI0</accession>
<feature type="compositionally biased region" description="Basic and acidic residues" evidence="2">
    <location>
        <begin position="296"/>
        <end position="307"/>
    </location>
</feature>
<dbReference type="AlphaFoldDB" id="A0A836IYI0"/>
<dbReference type="EMBL" id="JAFJZO010000015">
    <property type="protein sequence ID" value="KAG5509080.1"/>
    <property type="molecule type" value="Genomic_DNA"/>
</dbReference>
<evidence type="ECO:0000313" key="3">
    <source>
        <dbReference type="EMBL" id="KAG5509080.1"/>
    </source>
</evidence>
<proteinExistence type="inferred from homology"/>
<dbReference type="Gene3D" id="2.60.40.550">
    <property type="entry name" value="Ecotin"/>
    <property type="match status" value="1"/>
</dbReference>
<dbReference type="InterPro" id="IPR027438">
    <property type="entry name" value="Ecotin_C"/>
</dbReference>
<sequence length="318" mass="35502">MLDIDGDHMPYPAAAPGQVRKIIRLPQQDLALEQNHLYVQIIPGRPEHCEDGCLYRLTRTVSEETVPGSGYPYYVVALGDTRTVDHTPMNKEHAATFVALHDKLVIPYNSKLPIVVYAPEGYEVRYRIWGDNVSRIKGIEQQSKALTLQPLPPVPVRRTQETPGEQEHPSDMPDTMPPVRKEGAEKTPMAQPLQTSELEDCACQVTEDLEAHPNGSSRSSLEKPVKEFLVPEQRDTISSAPLKQISVESPSSGVWLSATEISPKTNSKMERRGAVEQQSRSTTGTSKKSRSGSATSKKEDNSYEKKAKQFWNRIRTNS</sequence>
<reference evidence="3 4" key="1">
    <citation type="submission" date="2021-02" db="EMBL/GenBank/DDBJ databases">
        <title>Porcisia hertigi Genome sequencing and assembly.</title>
        <authorList>
            <person name="Almutairi H."/>
            <person name="Gatherer D."/>
        </authorList>
    </citation>
    <scope>NUCLEOTIDE SEQUENCE [LARGE SCALE GENOMIC DNA]</scope>
    <source>
        <strain evidence="3 4">C119</strain>
    </source>
</reference>
<dbReference type="RefSeq" id="XP_067758387.1">
    <property type="nucleotide sequence ID" value="XM_067902040.1"/>
</dbReference>
<dbReference type="KEGG" id="phet:94292117"/>
<evidence type="ECO:0000256" key="1">
    <source>
        <dbReference type="ARBA" id="ARBA00010558"/>
    </source>
</evidence>
<gene>
    <name evidence="3" type="ORF">JKF63_06088</name>
</gene>
<feature type="compositionally biased region" description="Low complexity" evidence="2">
    <location>
        <begin position="279"/>
        <end position="295"/>
    </location>
</feature>
<evidence type="ECO:0008006" key="5">
    <source>
        <dbReference type="Google" id="ProtNLM"/>
    </source>
</evidence>
<dbReference type="PANTHER" id="PTHR35890">
    <property type="match status" value="1"/>
</dbReference>
<evidence type="ECO:0000313" key="4">
    <source>
        <dbReference type="Proteomes" id="UP000674318"/>
    </source>
</evidence>